<feature type="compositionally biased region" description="Low complexity" evidence="16">
    <location>
        <begin position="166"/>
        <end position="179"/>
    </location>
</feature>
<evidence type="ECO:0000256" key="3">
    <source>
        <dbReference type="ARBA" id="ARBA00004991"/>
    </source>
</evidence>
<sequence>MAGTDILIGDKPRQGQKMALSLPVLSVREVEALIAEGRAIIIVDQYVLKVDAWLKYHPGGDKAIMHMVGRDATDEVNVLHSAEARQMMDRYRIGKIDGRWRNFLPPIQGGTFRANNPDSERDEEDAVLAQLIRDLPPSSHSSSRAPSPIFDAADASTTAVRHRGQSGARGSSSASSISSIEESGAPLDGMAHLDVLTRKEIKLDLDKYPSLDDETQDTIVQKYRLLGERIKVEGLFECNYSAYAIEGARYAILFGLMLFFLHKGWYAISAVFLGCFWHQLVFTAHDAGHMGITHSFHGDTVIGIIIADFLGGLSIGWWKRNHNVHHIVTNSPEHDPDIEHMPFFAISHRFLGSLRSTYYERTMHYDIFAKALVSVQHHMYFFILLFGRFNLYRLSWEYLILGLGPRKGPAWWHRHLEIAGNLFFWAWFGYGVLYRSIDGNWNRFVFLMVSHMVTAPLHGQITLSHFAMSTADLGVNESFPQKMLRTTMDVDCPPWLDFFHGGLQFQAIHHLYPRIPRHNLRRTQKLVQEFCNEVGIPYALYGFVDGNKEVVGRLAEVARQAAILAKCQSVVAAAGGDLHHAYHS</sequence>
<dbReference type="InterPro" id="IPR012171">
    <property type="entry name" value="Fatty_acid_desaturase"/>
</dbReference>
<keyword evidence="15 17" id="KW-0472">Membrane</keyword>
<keyword evidence="8 17" id="KW-0812">Transmembrane</keyword>
<dbReference type="PANTHER" id="PTHR19353:SF30">
    <property type="entry name" value="DELTA 8-(E)-SPHINGOLIPID DESATURASE"/>
    <property type="match status" value="1"/>
</dbReference>
<dbReference type="Proteomes" id="UP001275084">
    <property type="component" value="Unassembled WGS sequence"/>
</dbReference>
<dbReference type="Gene3D" id="3.10.120.10">
    <property type="entry name" value="Cytochrome b5-like heme/steroid binding domain"/>
    <property type="match status" value="1"/>
</dbReference>
<evidence type="ECO:0000256" key="15">
    <source>
        <dbReference type="ARBA" id="ARBA00023136"/>
    </source>
</evidence>
<dbReference type="GO" id="GO:0016020">
    <property type="term" value="C:membrane"/>
    <property type="evidence" value="ECO:0007669"/>
    <property type="project" value="UniProtKB-SubCell"/>
</dbReference>
<dbReference type="PANTHER" id="PTHR19353">
    <property type="entry name" value="FATTY ACID DESATURASE 2"/>
    <property type="match status" value="1"/>
</dbReference>
<dbReference type="CDD" id="cd03506">
    <property type="entry name" value="Delta6-FADS-like"/>
    <property type="match status" value="1"/>
</dbReference>
<dbReference type="Pfam" id="PF00173">
    <property type="entry name" value="Cyt-b5"/>
    <property type="match status" value="1"/>
</dbReference>
<evidence type="ECO:0000256" key="4">
    <source>
        <dbReference type="ARBA" id="ARBA00009295"/>
    </source>
</evidence>
<protein>
    <recommendedName>
        <fullName evidence="6">Delta 8-(E)-sphingolipid desaturase</fullName>
        <ecNumber evidence="5">1.14.19.18</ecNumber>
    </recommendedName>
</protein>
<evidence type="ECO:0000256" key="1">
    <source>
        <dbReference type="ARBA" id="ARBA00004141"/>
    </source>
</evidence>
<organism evidence="19 20">
    <name type="scientific">Lasiosphaeria hispida</name>
    <dbReference type="NCBI Taxonomy" id="260671"/>
    <lineage>
        <taxon>Eukaryota</taxon>
        <taxon>Fungi</taxon>
        <taxon>Dikarya</taxon>
        <taxon>Ascomycota</taxon>
        <taxon>Pezizomycotina</taxon>
        <taxon>Sordariomycetes</taxon>
        <taxon>Sordariomycetidae</taxon>
        <taxon>Sordariales</taxon>
        <taxon>Lasiosphaeriaceae</taxon>
        <taxon>Lasiosphaeria</taxon>
    </lineage>
</organism>
<evidence type="ECO:0000259" key="18">
    <source>
        <dbReference type="PROSITE" id="PS50255"/>
    </source>
</evidence>
<dbReference type="InterPro" id="IPR036400">
    <property type="entry name" value="Cyt_B5-like_heme/steroid_sf"/>
</dbReference>
<feature type="transmembrane region" description="Helical" evidence="17">
    <location>
        <begin position="411"/>
        <end position="433"/>
    </location>
</feature>
<dbReference type="EMBL" id="JAUIQD010000006">
    <property type="protein sequence ID" value="KAK3346259.1"/>
    <property type="molecule type" value="Genomic_DNA"/>
</dbReference>
<keyword evidence="12" id="KW-0560">Oxidoreductase</keyword>
<keyword evidence="14" id="KW-0443">Lipid metabolism</keyword>
<dbReference type="GO" id="GO:0016717">
    <property type="term" value="F:oxidoreductase activity, acting on paired donors, with oxidation of a pair of donors resulting in the reduction of molecular oxygen to two molecules of water"/>
    <property type="evidence" value="ECO:0007669"/>
    <property type="project" value="TreeGrafter"/>
</dbReference>
<comment type="similarity">
    <text evidence="4">Belongs to the fatty acid desaturase type 1 family.</text>
</comment>
<keyword evidence="10" id="KW-0746">Sphingolipid metabolism</keyword>
<evidence type="ECO:0000313" key="20">
    <source>
        <dbReference type="Proteomes" id="UP001275084"/>
    </source>
</evidence>
<dbReference type="GO" id="GO:0046872">
    <property type="term" value="F:metal ion binding"/>
    <property type="evidence" value="ECO:0007669"/>
    <property type="project" value="UniProtKB-KW"/>
</dbReference>
<keyword evidence="9" id="KW-0479">Metal-binding</keyword>
<accession>A0AAJ0HBP1</accession>
<evidence type="ECO:0000256" key="2">
    <source>
        <dbReference type="ARBA" id="ARBA00004760"/>
    </source>
</evidence>
<proteinExistence type="inferred from homology"/>
<dbReference type="SUPFAM" id="SSF55856">
    <property type="entry name" value="Cytochrome b5-like heme/steroid binding domain"/>
    <property type="match status" value="1"/>
</dbReference>
<name>A0AAJ0HBP1_9PEZI</name>
<keyword evidence="13" id="KW-0408">Iron</keyword>
<feature type="transmembrane region" description="Helical" evidence="17">
    <location>
        <begin position="250"/>
        <end position="280"/>
    </location>
</feature>
<evidence type="ECO:0000256" key="9">
    <source>
        <dbReference type="ARBA" id="ARBA00022723"/>
    </source>
</evidence>
<dbReference type="SMART" id="SM01117">
    <property type="entry name" value="Cyt-b5"/>
    <property type="match status" value="1"/>
</dbReference>
<feature type="transmembrane region" description="Helical" evidence="17">
    <location>
        <begin position="371"/>
        <end position="391"/>
    </location>
</feature>
<keyword evidence="20" id="KW-1185">Reference proteome</keyword>
<comment type="subcellular location">
    <subcellularLocation>
        <location evidence="1">Membrane</location>
        <topology evidence="1">Multi-pass membrane protein</topology>
    </subcellularLocation>
</comment>
<reference evidence="19" key="1">
    <citation type="journal article" date="2023" name="Mol. Phylogenet. Evol.">
        <title>Genome-scale phylogeny and comparative genomics of the fungal order Sordariales.</title>
        <authorList>
            <person name="Hensen N."/>
            <person name="Bonometti L."/>
            <person name="Westerberg I."/>
            <person name="Brannstrom I.O."/>
            <person name="Guillou S."/>
            <person name="Cros-Aarteil S."/>
            <person name="Calhoun S."/>
            <person name="Haridas S."/>
            <person name="Kuo A."/>
            <person name="Mondo S."/>
            <person name="Pangilinan J."/>
            <person name="Riley R."/>
            <person name="LaButti K."/>
            <person name="Andreopoulos B."/>
            <person name="Lipzen A."/>
            <person name="Chen C."/>
            <person name="Yan M."/>
            <person name="Daum C."/>
            <person name="Ng V."/>
            <person name="Clum A."/>
            <person name="Steindorff A."/>
            <person name="Ohm R.A."/>
            <person name="Martin F."/>
            <person name="Silar P."/>
            <person name="Natvig D.O."/>
            <person name="Lalanne C."/>
            <person name="Gautier V."/>
            <person name="Ament-Velasquez S.L."/>
            <person name="Kruys A."/>
            <person name="Hutchinson M.I."/>
            <person name="Powell A.J."/>
            <person name="Barry K."/>
            <person name="Miller A.N."/>
            <person name="Grigoriev I.V."/>
            <person name="Debuchy R."/>
            <person name="Gladieux P."/>
            <person name="Hiltunen Thoren M."/>
            <person name="Johannesson H."/>
        </authorList>
    </citation>
    <scope>NUCLEOTIDE SEQUENCE</scope>
    <source>
        <strain evidence="19">CBS 955.72</strain>
    </source>
</reference>
<comment type="pathway">
    <text evidence="2">Lipid metabolism; sphingolipid metabolism.</text>
</comment>
<evidence type="ECO:0000256" key="12">
    <source>
        <dbReference type="ARBA" id="ARBA00023002"/>
    </source>
</evidence>
<keyword evidence="7" id="KW-0349">Heme</keyword>
<comment type="pathway">
    <text evidence="3">Sphingolipid metabolism.</text>
</comment>
<evidence type="ECO:0000256" key="17">
    <source>
        <dbReference type="SAM" id="Phobius"/>
    </source>
</evidence>
<gene>
    <name evidence="19" type="ORF">B0T25DRAFT_571409</name>
</gene>
<evidence type="ECO:0000313" key="19">
    <source>
        <dbReference type="EMBL" id="KAK3346259.1"/>
    </source>
</evidence>
<dbReference type="GO" id="GO:0006665">
    <property type="term" value="P:sphingolipid metabolic process"/>
    <property type="evidence" value="ECO:0007669"/>
    <property type="project" value="UniProtKB-KW"/>
</dbReference>
<comment type="caution">
    <text evidence="19">The sequence shown here is derived from an EMBL/GenBank/DDBJ whole genome shotgun (WGS) entry which is preliminary data.</text>
</comment>
<evidence type="ECO:0000256" key="10">
    <source>
        <dbReference type="ARBA" id="ARBA00022919"/>
    </source>
</evidence>
<dbReference type="InterPro" id="IPR001199">
    <property type="entry name" value="Cyt_B5-like_heme/steroid-bd"/>
</dbReference>
<keyword evidence="11 17" id="KW-1133">Transmembrane helix</keyword>
<evidence type="ECO:0000256" key="14">
    <source>
        <dbReference type="ARBA" id="ARBA00023098"/>
    </source>
</evidence>
<dbReference type="InterPro" id="IPR005804">
    <property type="entry name" value="FA_desaturase_dom"/>
</dbReference>
<dbReference type="AlphaFoldDB" id="A0AAJ0HBP1"/>
<feature type="transmembrane region" description="Helical" evidence="17">
    <location>
        <begin position="300"/>
        <end position="318"/>
    </location>
</feature>
<evidence type="ECO:0000256" key="16">
    <source>
        <dbReference type="SAM" id="MobiDB-lite"/>
    </source>
</evidence>
<evidence type="ECO:0000256" key="8">
    <source>
        <dbReference type="ARBA" id="ARBA00022692"/>
    </source>
</evidence>
<dbReference type="PROSITE" id="PS50255">
    <property type="entry name" value="CYTOCHROME_B5_2"/>
    <property type="match status" value="1"/>
</dbReference>
<evidence type="ECO:0000256" key="13">
    <source>
        <dbReference type="ARBA" id="ARBA00023004"/>
    </source>
</evidence>
<evidence type="ECO:0000256" key="5">
    <source>
        <dbReference type="ARBA" id="ARBA00012019"/>
    </source>
</evidence>
<feature type="region of interest" description="Disordered" evidence="16">
    <location>
        <begin position="155"/>
        <end position="179"/>
    </location>
</feature>
<dbReference type="PIRSF" id="PIRSF015921">
    <property type="entry name" value="FA_sphinglp_des"/>
    <property type="match status" value="1"/>
</dbReference>
<evidence type="ECO:0000256" key="6">
    <source>
        <dbReference type="ARBA" id="ARBA00016939"/>
    </source>
</evidence>
<dbReference type="PRINTS" id="PR00363">
    <property type="entry name" value="CYTOCHROMEB5"/>
</dbReference>
<dbReference type="EC" id="1.14.19.18" evidence="5"/>
<dbReference type="Pfam" id="PF00487">
    <property type="entry name" value="FA_desaturase"/>
    <property type="match status" value="1"/>
</dbReference>
<reference evidence="19" key="2">
    <citation type="submission" date="2023-06" db="EMBL/GenBank/DDBJ databases">
        <authorList>
            <consortium name="Lawrence Berkeley National Laboratory"/>
            <person name="Haridas S."/>
            <person name="Hensen N."/>
            <person name="Bonometti L."/>
            <person name="Westerberg I."/>
            <person name="Brannstrom I.O."/>
            <person name="Guillou S."/>
            <person name="Cros-Aarteil S."/>
            <person name="Calhoun S."/>
            <person name="Kuo A."/>
            <person name="Mondo S."/>
            <person name="Pangilinan J."/>
            <person name="Riley R."/>
            <person name="Labutti K."/>
            <person name="Andreopoulos B."/>
            <person name="Lipzen A."/>
            <person name="Chen C."/>
            <person name="Yanf M."/>
            <person name="Daum C."/>
            <person name="Ng V."/>
            <person name="Clum A."/>
            <person name="Steindorff A."/>
            <person name="Ohm R."/>
            <person name="Martin F."/>
            <person name="Silar P."/>
            <person name="Natvig D."/>
            <person name="Lalanne C."/>
            <person name="Gautier V."/>
            <person name="Ament-Velasquez S.L."/>
            <person name="Kruys A."/>
            <person name="Hutchinson M.I."/>
            <person name="Powell A.J."/>
            <person name="Barry K."/>
            <person name="Miller A.N."/>
            <person name="Grigoriev I.V."/>
            <person name="Debuchy R."/>
            <person name="Gladieux P."/>
            <person name="Thoren M.H."/>
            <person name="Johannesson H."/>
        </authorList>
    </citation>
    <scope>NUCLEOTIDE SEQUENCE</scope>
    <source>
        <strain evidence="19">CBS 955.72</strain>
    </source>
</reference>
<feature type="domain" description="Cytochrome b5 heme-binding" evidence="18">
    <location>
        <begin position="22"/>
        <end position="97"/>
    </location>
</feature>
<evidence type="ECO:0000256" key="11">
    <source>
        <dbReference type="ARBA" id="ARBA00022989"/>
    </source>
</evidence>
<evidence type="ECO:0000256" key="7">
    <source>
        <dbReference type="ARBA" id="ARBA00022617"/>
    </source>
</evidence>